<dbReference type="Gene3D" id="1.10.1200.10">
    <property type="entry name" value="ACP-like"/>
    <property type="match status" value="1"/>
</dbReference>
<gene>
    <name evidence="13" type="ORF">PDIGIT_LOCUS8475</name>
</gene>
<dbReference type="Pfam" id="PF16197">
    <property type="entry name" value="KAsynt_C_assoc"/>
    <property type="match status" value="1"/>
</dbReference>
<dbReference type="CDD" id="cd00833">
    <property type="entry name" value="PKS"/>
    <property type="match status" value="1"/>
</dbReference>
<keyword evidence="14" id="KW-1185">Reference proteome</keyword>
<dbReference type="InterPro" id="IPR013217">
    <property type="entry name" value="Methyltransf_12"/>
</dbReference>
<dbReference type="Gene3D" id="3.40.50.150">
    <property type="entry name" value="Vaccinia Virus protein VP39"/>
    <property type="match status" value="1"/>
</dbReference>
<evidence type="ECO:0000256" key="6">
    <source>
        <dbReference type="ARBA" id="ARBA00023268"/>
    </source>
</evidence>
<dbReference type="GO" id="GO:0004315">
    <property type="term" value="F:3-oxoacyl-[acyl-carrier-protein] synthase activity"/>
    <property type="evidence" value="ECO:0007669"/>
    <property type="project" value="InterPro"/>
</dbReference>
<dbReference type="Pfam" id="PF00109">
    <property type="entry name" value="ketoacyl-synt"/>
    <property type="match status" value="1"/>
</dbReference>
<feature type="domain" description="Carrier" evidence="10">
    <location>
        <begin position="2526"/>
        <end position="2603"/>
    </location>
</feature>
<keyword evidence="7" id="KW-0012">Acyltransferase</keyword>
<dbReference type="SUPFAM" id="SSF52151">
    <property type="entry name" value="FabD/lysophospholipase-like"/>
    <property type="match status" value="1"/>
</dbReference>
<keyword evidence="5" id="KW-0560">Oxidoreductase</keyword>
<dbReference type="CDD" id="cd05195">
    <property type="entry name" value="enoyl_red"/>
    <property type="match status" value="1"/>
</dbReference>
<dbReference type="SMART" id="SM00823">
    <property type="entry name" value="PKS_PP"/>
    <property type="match status" value="1"/>
</dbReference>
<organism evidence="13 14">
    <name type="scientific">Periconia digitata</name>
    <dbReference type="NCBI Taxonomy" id="1303443"/>
    <lineage>
        <taxon>Eukaryota</taxon>
        <taxon>Fungi</taxon>
        <taxon>Dikarya</taxon>
        <taxon>Ascomycota</taxon>
        <taxon>Pezizomycotina</taxon>
        <taxon>Dothideomycetes</taxon>
        <taxon>Pleosporomycetidae</taxon>
        <taxon>Pleosporales</taxon>
        <taxon>Massarineae</taxon>
        <taxon>Periconiaceae</taxon>
        <taxon>Periconia</taxon>
    </lineage>
</organism>
<dbReference type="InterPro" id="IPR014031">
    <property type="entry name" value="Ketoacyl_synth_C"/>
</dbReference>
<dbReference type="SMART" id="SM00822">
    <property type="entry name" value="PKS_KR"/>
    <property type="match status" value="1"/>
</dbReference>
<dbReference type="InterPro" id="IPR057326">
    <property type="entry name" value="KR_dom"/>
</dbReference>
<dbReference type="GO" id="GO:0006633">
    <property type="term" value="P:fatty acid biosynthetic process"/>
    <property type="evidence" value="ECO:0007669"/>
    <property type="project" value="InterPro"/>
</dbReference>
<evidence type="ECO:0000259" key="11">
    <source>
        <dbReference type="PROSITE" id="PS52004"/>
    </source>
</evidence>
<dbReference type="InterPro" id="IPR036736">
    <property type="entry name" value="ACP-like_sf"/>
</dbReference>
<evidence type="ECO:0000256" key="2">
    <source>
        <dbReference type="ARBA" id="ARBA00022553"/>
    </source>
</evidence>
<dbReference type="OrthoDB" id="329835at2759"/>
<dbReference type="PANTHER" id="PTHR43775">
    <property type="entry name" value="FATTY ACID SYNTHASE"/>
    <property type="match status" value="1"/>
</dbReference>
<sequence>MFDMQPKLTTPLQPKSTTPLTPASSSPINNGTPANDTIAIVGFSLRLPGDATSTDAFWKMLMEGRTTDSEFPTDRISHKAHHCTDPSVMGTIRSQHGSFLQDDIAAFDSQFFGYSEQEVMAMDPQQRILLETTYHALENAGMPLDRVYGTDTSVHTGCFSADYLLMTGKDPELMPKYSGTGVAAAMLSNRISSFFNFRGPSLTIDTACSSSLVALDQSCQSLKLGSSSMGVVAGCNLIFSLDTTIGLSNLGFLSPQGVSSSFDYKADGYGRGEGFGVVILKRLADAVRDGDTVRAVIRGTGTNQDGDTPLAQPSREAQARLIKSVYEKAELDPAETRYVEAHGTGTAVGDPLEATAIGLSFASKRPANEGVYVSSLKANFGHLEGAAGIAGLIKTVLVLEYGMIPPLARLEKVNPNIDVEFLKIQFPTEPKPWPEDGVRRASVNSFGFGGTNAHAIVEDAYHYMQKLGIEGKHRTRISRLGQDTTSSDNSGKDNVIASPTESGPSKPQVLVFSAHEEWSLTENMENLKSSEGFQQQQEFFDKRNALPSLAHNLLTKRSLLPWRSFAVVDSNQHLKNLSVSKPILSLPRNQLSLAFVFTGQGAQWCRMGKELFAYETFRQSVAGATLYLNEQGCDLELEAALTGTLESINQLDSPDFAQPACTIIQTALIDLLASVNVHPSVVVGHSSGEIAAAYAARAISRENAWKLAWLRGKYSKEVALNPDTHGAMVAVGLSAEQAHDYIYSTHAALGPGTLTVACVNSPTNVTVSGNKPLVEALTHRVQRDGHFARLLKVPVAYHSGHMHQIADLYCDAIGSLDPQVSTSSRYVNMVSSVTGRPISHAELRDPSYWVRNLTSEVKFQHAMSHIFSTPAQRKVKKLNLSHREVIWATDILEIGPHSALAGPIRDCLRPLPHTKDVKYYSTLIRNQDGAKSVLTSVAMLHCRGYSPDIVQLNDFLEEDLTPIPDLPPYQFNHSKTFWHEPRLSKTLRFRQHGRDPFVGTPSADWNPSDARWRHFLRLEEAPWIGDHVINGSIIYPAAGMLTMAINAALQLCNDDGVNVAAFELSDIAFHSGLDLSDNSEVEVQMHLVRQDSGGNSAAPSFLWALRAYREKWSEISRGKIRIIPAVDGGNAVDGSTEQEHLRVRSKGVFDTICAHPMKPIQGEVLYDRLRDCGYHFGLSFKRIQSARQASGKAWAEVNILKSPSTETPAIIHPATLDGILQILLPGATEHGKESRLRTSVPTRINRLWISKNGLVHGDANPIEVAVSMKQTGFRNTSADIVAFAENGDLRVVGDGIETTAITDNTEDSTEGTDAHNRVCWNILRKPDIDLFQTPAAIEKYLTIDAPNVSPTSEYFRNLDVGLYAFLYKASMQLEKLPSRSSAEHLENYLHWMQSKLNDNNDTIDEAKCLIKEENASLIAKVTEGIAHQHPERSRILLDTANELVNILRGNTDPLNFLFTDTKMTDYYNAILEQANFVHPLIQWLDLYTHKNPNASILEVGAGTGSLTKHIMKSLVVPTWKGSRAKYSQFCFTDVSPSFFAQAKEDFSGCPGMEFKTLDLEQDPMEQGYAPESFDIIFACLVLHATSPLDQTLAHLRTLLKPGGKLIFVEITNTGSLEAGFVFGLLPGWWTYKTGDPDREGGSSPLLDAKEWDAVLARNGFSGADHVLKDNEAEMYWKTSLLISTRVDGQKPEEVKMRETAAVIVTASDANEEYVRMCEGELRSFWAKISRQELATLAAENFSADTLLVIIDGPNNILLNELDEESFTVFREALTRTTNILWISPSHGNVPNVNAGAVHGLARTLQSEAATLKFTVFEADIAQPTISQQVHINNVLKSLPGIGHDACTEDEITEIGGVLCTPRVVEDGSTNDRLQHQGSHSQHTQDINFSTSSLHLTIRTPGLLDTLTFEQKDDIPSELGPQEVQVRVKAIGANFKDCLVTLGRIPETSIGTDCAGVVERVGSNCSTVVPGDHVAVLAHDTYSSVLCCHENLVVKISESINFTDAAKLPTNFVTAYHSLIEVGRLCPGESVLIHSGAGGTGQAAVQIAQIYGAEVFVTVGSKSKKDLLINDYSIPEDHIFYSRDLSFAEGIKARTGGRGVDLILNSLAKDQLKASWSCLAPYGRFLEIGKQDLLANENLPMRQFARNVSFAAIDVAAMITERPHLIQKSLRAVRDMLEEKRIRIAAPMKIFGINEVENALRHLQGGTNAGSVAIEVNDDATVPVLTSSIRKNIFKSDATYVISGGLGGQGRSIAKWMCSHGAKNLLLLSRSGGRDGDAKTFVSELAESGVNIATPACDVTDSDALAKVLDYVKLRLPPIKGCIQASMVLKDTLFSSMTHTHWKAAIDPKVSGSWNLHHLLPANLDFFVMLSSISGMVGSAAQSNYAAGNTYQDALAAFRVSNGLKAVSLNLGVMKDEGYLVGRDEVKEQLLHRKKLIEIPQEDLFNLLEHYCDPDLGIEQMQSQVLMGLSLPADVLSRGEDLALWMERPLFAHLHNVPSSSASHKKKVQSSGQNTLAKIDATMPHTEVATLITSALQEKLARVLSRSREDVDTTKSISAHGVDSLVAVELRNWFLKVVKVDVPIFELLGGGAIDALARSVAEKLGTMAK</sequence>
<dbReference type="InterPro" id="IPR049551">
    <property type="entry name" value="PKS_DH_C"/>
</dbReference>
<evidence type="ECO:0000256" key="8">
    <source>
        <dbReference type="PROSITE-ProRule" id="PRU01363"/>
    </source>
</evidence>
<dbReference type="GO" id="GO:0016491">
    <property type="term" value="F:oxidoreductase activity"/>
    <property type="evidence" value="ECO:0007669"/>
    <property type="project" value="UniProtKB-KW"/>
</dbReference>
<feature type="domain" description="PKS/mFAS DH" evidence="12">
    <location>
        <begin position="995"/>
        <end position="1307"/>
    </location>
</feature>
<keyword evidence="4" id="KW-0521">NADP</keyword>
<evidence type="ECO:0000259" key="12">
    <source>
        <dbReference type="PROSITE" id="PS52019"/>
    </source>
</evidence>
<dbReference type="Pfam" id="PF08659">
    <property type="entry name" value="KR"/>
    <property type="match status" value="1"/>
</dbReference>
<dbReference type="Gene3D" id="3.40.50.720">
    <property type="entry name" value="NAD(P)-binding Rossmann-like Domain"/>
    <property type="match status" value="1"/>
</dbReference>
<proteinExistence type="predicted"/>
<dbReference type="InterPro" id="IPR020806">
    <property type="entry name" value="PKS_PP-bd"/>
</dbReference>
<dbReference type="InterPro" id="IPR020807">
    <property type="entry name" value="PKS_DH"/>
</dbReference>
<evidence type="ECO:0000313" key="14">
    <source>
        <dbReference type="Proteomes" id="UP001152607"/>
    </source>
</evidence>
<keyword evidence="1" id="KW-0596">Phosphopantetheine</keyword>
<dbReference type="SMART" id="SM00825">
    <property type="entry name" value="PKS_KS"/>
    <property type="match status" value="1"/>
</dbReference>
<dbReference type="InterPro" id="IPR016039">
    <property type="entry name" value="Thiolase-like"/>
</dbReference>
<dbReference type="Gene3D" id="3.40.366.10">
    <property type="entry name" value="Malonyl-Coenzyme A Acyl Carrier Protein, domain 2"/>
    <property type="match status" value="1"/>
</dbReference>
<dbReference type="Pfam" id="PF08242">
    <property type="entry name" value="Methyltransf_12"/>
    <property type="match status" value="1"/>
</dbReference>
<dbReference type="InterPro" id="IPR042104">
    <property type="entry name" value="PKS_dehydratase_sf"/>
</dbReference>
<keyword evidence="2" id="KW-0597">Phosphoprotein</keyword>
<name>A0A9W4UGP7_9PLEO</name>
<dbReference type="InterPro" id="IPR050091">
    <property type="entry name" value="PKS_NRPS_Biosynth_Enz"/>
</dbReference>
<dbReference type="InterPro" id="IPR014030">
    <property type="entry name" value="Ketoacyl_synth_N"/>
</dbReference>
<evidence type="ECO:0000256" key="3">
    <source>
        <dbReference type="ARBA" id="ARBA00022679"/>
    </source>
</evidence>
<evidence type="ECO:0000256" key="5">
    <source>
        <dbReference type="ARBA" id="ARBA00023002"/>
    </source>
</evidence>
<feature type="compositionally biased region" description="Low complexity" evidence="9">
    <location>
        <begin position="14"/>
        <end position="27"/>
    </location>
</feature>
<dbReference type="Gene3D" id="3.40.47.10">
    <property type="match status" value="1"/>
</dbReference>
<dbReference type="InterPro" id="IPR011032">
    <property type="entry name" value="GroES-like_sf"/>
</dbReference>
<dbReference type="PROSITE" id="PS52019">
    <property type="entry name" value="PKS_MFAS_DH"/>
    <property type="match status" value="1"/>
</dbReference>
<feature type="active site" description="Proton donor; for dehydratase activity" evidence="8">
    <location>
        <position position="1217"/>
    </location>
</feature>
<dbReference type="InterPro" id="IPR014043">
    <property type="entry name" value="Acyl_transferase_dom"/>
</dbReference>
<dbReference type="SUPFAM" id="SSF53901">
    <property type="entry name" value="Thiolase-like"/>
    <property type="match status" value="1"/>
</dbReference>
<feature type="region of interest" description="N-terminal hotdog fold" evidence="8">
    <location>
        <begin position="995"/>
        <end position="1127"/>
    </location>
</feature>
<dbReference type="Pfam" id="PF13602">
    <property type="entry name" value="ADH_zinc_N_2"/>
    <property type="match status" value="1"/>
</dbReference>
<feature type="region of interest" description="C-terminal hotdog fold" evidence="8">
    <location>
        <begin position="1154"/>
        <end position="1307"/>
    </location>
</feature>
<evidence type="ECO:0008006" key="15">
    <source>
        <dbReference type="Google" id="ProtNLM"/>
    </source>
</evidence>
<dbReference type="SUPFAM" id="SSF55048">
    <property type="entry name" value="Probable ACP-binding domain of malonyl-CoA ACP transacylase"/>
    <property type="match status" value="1"/>
</dbReference>
<dbReference type="Gene3D" id="3.10.129.110">
    <property type="entry name" value="Polyketide synthase dehydratase"/>
    <property type="match status" value="1"/>
</dbReference>
<dbReference type="InterPro" id="IPR013154">
    <property type="entry name" value="ADH-like_N"/>
</dbReference>
<dbReference type="EMBL" id="CAOQHR010000005">
    <property type="protein sequence ID" value="CAI6335394.1"/>
    <property type="molecule type" value="Genomic_DNA"/>
</dbReference>
<dbReference type="SUPFAM" id="SSF53335">
    <property type="entry name" value="S-adenosyl-L-methionine-dependent methyltransferases"/>
    <property type="match status" value="1"/>
</dbReference>
<feature type="domain" description="Ketosynthase family 3 (KS3)" evidence="11">
    <location>
        <begin position="35"/>
        <end position="459"/>
    </location>
</feature>
<reference evidence="13" key="1">
    <citation type="submission" date="2023-01" db="EMBL/GenBank/DDBJ databases">
        <authorList>
            <person name="Van Ghelder C."/>
            <person name="Rancurel C."/>
        </authorList>
    </citation>
    <scope>NUCLEOTIDE SEQUENCE</scope>
    <source>
        <strain evidence="13">CNCM I-4278</strain>
    </source>
</reference>
<dbReference type="PANTHER" id="PTHR43775:SF29">
    <property type="entry name" value="ASPERFURANONE POLYKETIDE SYNTHASE AFOG-RELATED"/>
    <property type="match status" value="1"/>
</dbReference>
<dbReference type="InterPro" id="IPR016035">
    <property type="entry name" value="Acyl_Trfase/lysoPLipase"/>
</dbReference>
<dbReference type="PROSITE" id="PS52004">
    <property type="entry name" value="KS3_2"/>
    <property type="match status" value="1"/>
</dbReference>
<evidence type="ECO:0000256" key="7">
    <source>
        <dbReference type="ARBA" id="ARBA00023315"/>
    </source>
</evidence>
<dbReference type="PROSITE" id="PS00606">
    <property type="entry name" value="KS3_1"/>
    <property type="match status" value="1"/>
</dbReference>
<keyword evidence="6" id="KW-0511">Multifunctional enzyme</keyword>
<dbReference type="SMART" id="SM00829">
    <property type="entry name" value="PKS_ER"/>
    <property type="match status" value="1"/>
</dbReference>
<dbReference type="GO" id="GO:0004312">
    <property type="term" value="F:fatty acid synthase activity"/>
    <property type="evidence" value="ECO:0007669"/>
    <property type="project" value="TreeGrafter"/>
</dbReference>
<dbReference type="InterPro" id="IPR056501">
    <property type="entry name" value="NAD-bd_HRPKS_sdrA"/>
</dbReference>
<dbReference type="InterPro" id="IPR009081">
    <property type="entry name" value="PP-bd_ACP"/>
</dbReference>
<dbReference type="InterPro" id="IPR032821">
    <property type="entry name" value="PKS_assoc"/>
</dbReference>
<keyword evidence="3" id="KW-0808">Transferase</keyword>
<dbReference type="Pfam" id="PF23114">
    <property type="entry name" value="NAD-bd_HRPKS_sdrA"/>
    <property type="match status" value="1"/>
</dbReference>
<dbReference type="GO" id="GO:0044550">
    <property type="term" value="P:secondary metabolite biosynthetic process"/>
    <property type="evidence" value="ECO:0007669"/>
    <property type="project" value="TreeGrafter"/>
</dbReference>
<dbReference type="InterPro" id="IPR016036">
    <property type="entry name" value="Malonyl_transacylase_ACP-bd"/>
</dbReference>
<dbReference type="PROSITE" id="PS50075">
    <property type="entry name" value="CARRIER"/>
    <property type="match status" value="1"/>
</dbReference>
<dbReference type="GO" id="GO:0031177">
    <property type="term" value="F:phosphopantetheine binding"/>
    <property type="evidence" value="ECO:0007669"/>
    <property type="project" value="InterPro"/>
</dbReference>
<dbReference type="InterPro" id="IPR020841">
    <property type="entry name" value="PKS_Beta-ketoAc_synthase_dom"/>
</dbReference>
<evidence type="ECO:0000256" key="4">
    <source>
        <dbReference type="ARBA" id="ARBA00022857"/>
    </source>
</evidence>
<dbReference type="InterPro" id="IPR001227">
    <property type="entry name" value="Ac_transferase_dom_sf"/>
</dbReference>
<dbReference type="Proteomes" id="UP001152607">
    <property type="component" value="Unassembled WGS sequence"/>
</dbReference>
<dbReference type="InterPro" id="IPR018201">
    <property type="entry name" value="Ketoacyl_synth_AS"/>
</dbReference>
<evidence type="ECO:0000256" key="9">
    <source>
        <dbReference type="SAM" id="MobiDB-lite"/>
    </source>
</evidence>
<dbReference type="InterPro" id="IPR013968">
    <property type="entry name" value="PKS_KR"/>
</dbReference>
<dbReference type="SMART" id="SM00827">
    <property type="entry name" value="PKS_AT"/>
    <property type="match status" value="1"/>
</dbReference>
<protein>
    <recommendedName>
        <fullName evidence="15">Polyketide synthase</fullName>
    </recommendedName>
</protein>
<dbReference type="SUPFAM" id="SSF47336">
    <property type="entry name" value="ACP-like"/>
    <property type="match status" value="1"/>
</dbReference>
<evidence type="ECO:0000313" key="13">
    <source>
        <dbReference type="EMBL" id="CAI6335394.1"/>
    </source>
</evidence>
<dbReference type="Pfam" id="PF21089">
    <property type="entry name" value="PKS_DH_N"/>
    <property type="match status" value="1"/>
</dbReference>
<evidence type="ECO:0000259" key="10">
    <source>
        <dbReference type="PROSITE" id="PS50075"/>
    </source>
</evidence>
<feature type="active site" description="Proton acceptor; for dehydratase activity" evidence="8">
    <location>
        <position position="1027"/>
    </location>
</feature>
<accession>A0A9W4UGP7</accession>
<evidence type="ECO:0000256" key="1">
    <source>
        <dbReference type="ARBA" id="ARBA00022450"/>
    </source>
</evidence>
<comment type="caution">
    <text evidence="13">The sequence shown here is derived from an EMBL/GenBank/DDBJ whole genome shotgun (WGS) entry which is preliminary data.</text>
</comment>
<dbReference type="InterPro" id="IPR049552">
    <property type="entry name" value="PKS_DH_N"/>
</dbReference>
<dbReference type="InterPro" id="IPR029063">
    <property type="entry name" value="SAM-dependent_MTases_sf"/>
</dbReference>
<dbReference type="Gene3D" id="3.90.180.10">
    <property type="entry name" value="Medium-chain alcohol dehydrogenases, catalytic domain"/>
    <property type="match status" value="1"/>
</dbReference>
<dbReference type="InterPro" id="IPR049900">
    <property type="entry name" value="PKS_mFAS_DH"/>
</dbReference>
<dbReference type="CDD" id="cd02440">
    <property type="entry name" value="AdoMet_MTases"/>
    <property type="match status" value="1"/>
</dbReference>
<dbReference type="Pfam" id="PF08240">
    <property type="entry name" value="ADH_N"/>
    <property type="match status" value="1"/>
</dbReference>
<feature type="region of interest" description="Disordered" evidence="9">
    <location>
        <begin position="1"/>
        <end position="33"/>
    </location>
</feature>
<feature type="region of interest" description="Disordered" evidence="9">
    <location>
        <begin position="474"/>
        <end position="507"/>
    </location>
</feature>
<dbReference type="Pfam" id="PF02801">
    <property type="entry name" value="Ketoacyl-synt_C"/>
    <property type="match status" value="1"/>
</dbReference>
<dbReference type="Pfam" id="PF14765">
    <property type="entry name" value="PS-DH"/>
    <property type="match status" value="1"/>
</dbReference>
<dbReference type="SUPFAM" id="SSF51735">
    <property type="entry name" value="NAD(P)-binding Rossmann-fold domains"/>
    <property type="match status" value="2"/>
</dbReference>
<dbReference type="InterPro" id="IPR020843">
    <property type="entry name" value="ER"/>
</dbReference>
<dbReference type="FunFam" id="3.40.50.720:FF:000209">
    <property type="entry name" value="Polyketide synthase Pks12"/>
    <property type="match status" value="1"/>
</dbReference>
<dbReference type="InterPro" id="IPR036291">
    <property type="entry name" value="NAD(P)-bd_dom_sf"/>
</dbReference>
<dbReference type="GO" id="GO:1901336">
    <property type="term" value="P:lactone biosynthetic process"/>
    <property type="evidence" value="ECO:0007669"/>
    <property type="project" value="UniProtKB-ARBA"/>
</dbReference>
<dbReference type="SUPFAM" id="SSF50129">
    <property type="entry name" value="GroES-like"/>
    <property type="match status" value="1"/>
</dbReference>
<dbReference type="SMART" id="SM00826">
    <property type="entry name" value="PKS_DH"/>
    <property type="match status" value="1"/>
</dbReference>
<dbReference type="Pfam" id="PF23297">
    <property type="entry name" value="ACP_SdgA_C"/>
    <property type="match status" value="1"/>
</dbReference>
<dbReference type="Pfam" id="PF00698">
    <property type="entry name" value="Acyl_transf_1"/>
    <property type="match status" value="1"/>
</dbReference>